<dbReference type="EMBL" id="JAUJEA010000007">
    <property type="protein sequence ID" value="MDN5203422.1"/>
    <property type="molecule type" value="Genomic_DNA"/>
</dbReference>
<dbReference type="PANTHER" id="PTHR30536">
    <property type="entry name" value="ALTRONATE/GALACTARATE DEHYDRATASE"/>
    <property type="match status" value="1"/>
</dbReference>
<dbReference type="InterPro" id="IPR007392">
    <property type="entry name" value="GD_AH_second"/>
</dbReference>
<sequence length="551" mass="59179">MRNKKILQVHPSDNVLVALSDLKAGERIDISGSTVDLAEDISAKHKFAIHEIAKDELIFMYGTVVGRALTNIAAGQAITIENVIHHSLDFSADKKTTHWNSLDVSKWENKFFLGYHRENGSVGTMNVWLVVSLVFCENRNVELVREALENELGYGPKKEYGLNIKPLVKLYKGGADVTKILASDIASDANGVGDSRVFNNVDGVKFLTHNAGCGGTRQDAEAFCALLAGYITHPNVAGATVLSLGCQNAEEKILMEYIHKYDPGFDKPLYILEQQNSASEKEYIIDAVKKTFCGLIEANKFERKPAPLNKLVLGVECGGSDGFSGISANPALGHASDILVSLNGSVVLAEFPELNGVEQELINRCIHEKDAAKFIDLMKTYNKRAKDSGSGFEANPSPGNIKDGLITDAMKSAGAAKKGGTSPVVEVLDYTEQVTKPGLSLLCTPGNDVESTTGLAGSGANVIVFTTGLGTPTGNPIAPTIKASSNTALFQRMNDIIDFNAGTIISGEDSIESKGEELIDYIIKVASGDEIPKSVQLGQDDFIPWKRGISL</sequence>
<dbReference type="Pfam" id="PF04295">
    <property type="entry name" value="GD_AH_second"/>
    <property type="match status" value="1"/>
</dbReference>
<proteinExistence type="inferred from homology"/>
<dbReference type="CDD" id="cd11613">
    <property type="entry name" value="SAF_AH_GD"/>
    <property type="match status" value="1"/>
</dbReference>
<dbReference type="PANTHER" id="PTHR30536:SF5">
    <property type="entry name" value="ALTRONATE DEHYDRATASE"/>
    <property type="match status" value="1"/>
</dbReference>
<reference evidence="4" key="1">
    <citation type="submission" date="2023-06" db="EMBL/GenBank/DDBJ databases">
        <title>Genomic of Parafulvivirga corallium.</title>
        <authorList>
            <person name="Wang G."/>
        </authorList>
    </citation>
    <scope>NUCLEOTIDE SEQUENCE</scope>
    <source>
        <strain evidence="4">BMA10</strain>
    </source>
</reference>
<evidence type="ECO:0000256" key="1">
    <source>
        <dbReference type="ARBA" id="ARBA00010986"/>
    </source>
</evidence>
<keyword evidence="2" id="KW-0456">Lyase</keyword>
<evidence type="ECO:0000256" key="2">
    <source>
        <dbReference type="ARBA" id="ARBA00023239"/>
    </source>
</evidence>
<dbReference type="InterPro" id="IPR044144">
    <property type="entry name" value="SAF_UxaA/GarD"/>
</dbReference>
<dbReference type="InterPro" id="IPR048332">
    <property type="entry name" value="GD_AH_C"/>
</dbReference>
<dbReference type="Gene3D" id="2.30.130.110">
    <property type="match status" value="1"/>
</dbReference>
<accession>A0ABT8KRM9</accession>
<comment type="similarity">
    <text evidence="1">Belongs to the UxaA family.</text>
</comment>
<dbReference type="InterPro" id="IPR013974">
    <property type="entry name" value="SAF"/>
</dbReference>
<name>A0ABT8KRM9_9BACT</name>
<dbReference type="Pfam" id="PF20629">
    <property type="entry name" value="GD_AH_C"/>
    <property type="match status" value="1"/>
</dbReference>
<comment type="caution">
    <text evidence="4">The sequence shown here is derived from an EMBL/GenBank/DDBJ whole genome shotgun (WGS) entry which is preliminary data.</text>
</comment>
<evidence type="ECO:0000259" key="3">
    <source>
        <dbReference type="SMART" id="SM00858"/>
    </source>
</evidence>
<evidence type="ECO:0000313" key="4">
    <source>
        <dbReference type="EMBL" id="MDN5203422.1"/>
    </source>
</evidence>
<keyword evidence="5" id="KW-1185">Reference proteome</keyword>
<dbReference type="SMART" id="SM00858">
    <property type="entry name" value="SAF"/>
    <property type="match status" value="1"/>
</dbReference>
<evidence type="ECO:0000313" key="5">
    <source>
        <dbReference type="Proteomes" id="UP001172082"/>
    </source>
</evidence>
<dbReference type="Pfam" id="PF08666">
    <property type="entry name" value="SAF"/>
    <property type="match status" value="1"/>
</dbReference>
<feature type="domain" description="SAF" evidence="3">
    <location>
        <begin position="13"/>
        <end position="84"/>
    </location>
</feature>
<dbReference type="InterPro" id="IPR052172">
    <property type="entry name" value="UxaA_altronate/galactarate_dh"/>
</dbReference>
<organism evidence="4 5">
    <name type="scientific">Splendidivirga corallicola</name>
    <dbReference type="NCBI Taxonomy" id="3051826"/>
    <lineage>
        <taxon>Bacteria</taxon>
        <taxon>Pseudomonadati</taxon>
        <taxon>Bacteroidota</taxon>
        <taxon>Cytophagia</taxon>
        <taxon>Cytophagales</taxon>
        <taxon>Splendidivirgaceae</taxon>
        <taxon>Splendidivirga</taxon>
    </lineage>
</organism>
<protein>
    <submittedName>
        <fullName evidence="4">Altronate dehydratase family protein</fullName>
    </submittedName>
</protein>
<dbReference type="Proteomes" id="UP001172082">
    <property type="component" value="Unassembled WGS sequence"/>
</dbReference>
<gene>
    <name evidence="4" type="ORF">QQ008_18690</name>
</gene>
<dbReference type="RefSeq" id="WP_346753445.1">
    <property type="nucleotide sequence ID" value="NZ_JAUJEA010000007.1"/>
</dbReference>